<name>A0ABU9AV86_9BACT</name>
<feature type="transmembrane region" description="Helical" evidence="2">
    <location>
        <begin position="43"/>
        <end position="61"/>
    </location>
</feature>
<organism evidence="3 4">
    <name type="scientific">Luteolibacter soli</name>
    <dbReference type="NCBI Taxonomy" id="3135280"/>
    <lineage>
        <taxon>Bacteria</taxon>
        <taxon>Pseudomonadati</taxon>
        <taxon>Verrucomicrobiota</taxon>
        <taxon>Verrucomicrobiia</taxon>
        <taxon>Verrucomicrobiales</taxon>
        <taxon>Verrucomicrobiaceae</taxon>
        <taxon>Luteolibacter</taxon>
    </lineage>
</organism>
<protein>
    <recommendedName>
        <fullName evidence="5">SxtJ</fullName>
    </recommendedName>
</protein>
<sequence length="148" mass="15885">MKEAVRKGLENVAIVIGGGVMLGIVMGGVFSVPVMMITRERDPWLTLLLMGVMGCAIFGLGMAIGVPWWWLGILWVVAIGLLLWVRADYGSLGHSVERFGMVYAPMLFITLMLGPLAKPKKEGGAAKKGVGVEMQVPSRSDGMVPGDR</sequence>
<evidence type="ECO:0000256" key="2">
    <source>
        <dbReference type="SAM" id="Phobius"/>
    </source>
</evidence>
<feature type="transmembrane region" description="Helical" evidence="2">
    <location>
        <begin position="99"/>
        <end position="117"/>
    </location>
</feature>
<proteinExistence type="predicted"/>
<feature type="transmembrane region" description="Helical" evidence="2">
    <location>
        <begin position="68"/>
        <end position="87"/>
    </location>
</feature>
<evidence type="ECO:0000313" key="4">
    <source>
        <dbReference type="Proteomes" id="UP001371305"/>
    </source>
</evidence>
<evidence type="ECO:0008006" key="5">
    <source>
        <dbReference type="Google" id="ProtNLM"/>
    </source>
</evidence>
<accession>A0ABU9AV86</accession>
<dbReference type="Proteomes" id="UP001371305">
    <property type="component" value="Unassembled WGS sequence"/>
</dbReference>
<comment type="caution">
    <text evidence="3">The sequence shown here is derived from an EMBL/GenBank/DDBJ whole genome shotgun (WGS) entry which is preliminary data.</text>
</comment>
<dbReference type="EMBL" id="JBBUKT010000005">
    <property type="protein sequence ID" value="MEK7951658.1"/>
    <property type="molecule type" value="Genomic_DNA"/>
</dbReference>
<dbReference type="RefSeq" id="WP_341405313.1">
    <property type="nucleotide sequence ID" value="NZ_JBBUKT010000005.1"/>
</dbReference>
<evidence type="ECO:0000313" key="3">
    <source>
        <dbReference type="EMBL" id="MEK7951658.1"/>
    </source>
</evidence>
<reference evidence="3 4" key="1">
    <citation type="submission" date="2024-04" db="EMBL/GenBank/DDBJ databases">
        <title>Luteolibacter sp. isolated from soil.</title>
        <authorList>
            <person name="An J."/>
        </authorList>
    </citation>
    <scope>NUCLEOTIDE SEQUENCE [LARGE SCALE GENOMIC DNA]</scope>
    <source>
        <strain evidence="3 4">Y139</strain>
    </source>
</reference>
<gene>
    <name evidence="3" type="ORF">WKV53_14165</name>
</gene>
<keyword evidence="2" id="KW-0812">Transmembrane</keyword>
<feature type="transmembrane region" description="Helical" evidence="2">
    <location>
        <begin position="12"/>
        <end position="37"/>
    </location>
</feature>
<evidence type="ECO:0000256" key="1">
    <source>
        <dbReference type="SAM" id="MobiDB-lite"/>
    </source>
</evidence>
<keyword evidence="4" id="KW-1185">Reference proteome</keyword>
<keyword evidence="2" id="KW-1133">Transmembrane helix</keyword>
<feature type="region of interest" description="Disordered" evidence="1">
    <location>
        <begin position="121"/>
        <end position="148"/>
    </location>
</feature>
<keyword evidence="2" id="KW-0472">Membrane</keyword>